<dbReference type="EMBL" id="RFLX01000058">
    <property type="protein sequence ID" value="RMI15416.1"/>
    <property type="molecule type" value="Genomic_DNA"/>
</dbReference>
<evidence type="ECO:0000313" key="1">
    <source>
        <dbReference type="EMBL" id="RKK03316.1"/>
    </source>
</evidence>
<dbReference type="InParanoid" id="A0A3A9JI17"/>
<name>A0A3A9JI17_9PROT</name>
<proteinExistence type="predicted"/>
<evidence type="ECO:0000313" key="2">
    <source>
        <dbReference type="EMBL" id="RMI15416.1"/>
    </source>
</evidence>
<dbReference type="Proteomes" id="UP000278036">
    <property type="component" value="Unassembled WGS sequence"/>
</dbReference>
<organism evidence="1 4">
    <name type="scientific">Teichococcus wenyumeiae</name>
    <dbReference type="NCBI Taxonomy" id="2478470"/>
    <lineage>
        <taxon>Bacteria</taxon>
        <taxon>Pseudomonadati</taxon>
        <taxon>Pseudomonadota</taxon>
        <taxon>Alphaproteobacteria</taxon>
        <taxon>Acetobacterales</taxon>
        <taxon>Roseomonadaceae</taxon>
        <taxon>Roseomonas</taxon>
    </lineage>
</organism>
<sequence>MSRAPYIEDPNDLLTLSAALRYLLDRDWFTTFPHYLARYGTAFDVDEDFRPTPRSWVLSHLGEVAVWEPKQRGKGFKVVAYMPVEIADSSPVLGEC</sequence>
<gene>
    <name evidence="1" type="ORF">D6Z83_15260</name>
    <name evidence="2" type="ORF">EBE87_25920</name>
</gene>
<dbReference type="EMBL" id="RAQU01000093">
    <property type="protein sequence ID" value="RKK03316.1"/>
    <property type="molecule type" value="Genomic_DNA"/>
</dbReference>
<comment type="caution">
    <text evidence="1">The sequence shown here is derived from an EMBL/GenBank/DDBJ whole genome shotgun (WGS) entry which is preliminary data.</text>
</comment>
<dbReference type="Proteomes" id="UP000274097">
    <property type="component" value="Unassembled WGS sequence"/>
</dbReference>
<evidence type="ECO:0000313" key="4">
    <source>
        <dbReference type="Proteomes" id="UP000278036"/>
    </source>
</evidence>
<protein>
    <submittedName>
        <fullName evidence="1">Uncharacterized protein</fullName>
    </submittedName>
</protein>
<evidence type="ECO:0000313" key="3">
    <source>
        <dbReference type="Proteomes" id="UP000274097"/>
    </source>
</evidence>
<accession>A0A3A9JI17</accession>
<reference evidence="1 4" key="1">
    <citation type="submission" date="2018-09" db="EMBL/GenBank/DDBJ databases">
        <title>Roseomonas sp. nov., isolated from feces of Tibetan antelopes in the Qinghai-Tibet plateau, China.</title>
        <authorList>
            <person name="Tian Z."/>
        </authorList>
    </citation>
    <scope>NUCLEOTIDE SEQUENCE [LARGE SCALE GENOMIC DNA]</scope>
    <source>
        <strain evidence="2 3">Z23</strain>
        <strain evidence="1 4">Z24</strain>
    </source>
</reference>
<dbReference type="RefSeq" id="WP_120639148.1">
    <property type="nucleotide sequence ID" value="NZ_RAQU01000093.1"/>
</dbReference>
<dbReference type="AlphaFoldDB" id="A0A3A9JI17"/>
<keyword evidence="3" id="KW-1185">Reference proteome</keyword>